<evidence type="ECO:0000256" key="6">
    <source>
        <dbReference type="ARBA" id="ARBA00022989"/>
    </source>
</evidence>
<evidence type="ECO:0000256" key="5">
    <source>
        <dbReference type="ARBA" id="ARBA00022840"/>
    </source>
</evidence>
<dbReference type="CDD" id="cd18547">
    <property type="entry name" value="ABC_6TM_Tm288_like"/>
    <property type="match status" value="1"/>
</dbReference>
<dbReference type="PANTHER" id="PTHR43394">
    <property type="entry name" value="ATP-DEPENDENT PERMEASE MDL1, MITOCHONDRIAL"/>
    <property type="match status" value="1"/>
</dbReference>
<dbReference type="AlphaFoldDB" id="A0A2S0KQ59"/>
<dbReference type="InterPro" id="IPR039421">
    <property type="entry name" value="Type_1_exporter"/>
</dbReference>
<feature type="transmembrane region" description="Helical" evidence="8">
    <location>
        <begin position="169"/>
        <end position="187"/>
    </location>
</feature>
<comment type="subcellular location">
    <subcellularLocation>
        <location evidence="1">Cell membrane</location>
        <topology evidence="1">Multi-pass membrane protein</topology>
    </subcellularLocation>
</comment>
<dbReference type="GO" id="GO:0005524">
    <property type="term" value="F:ATP binding"/>
    <property type="evidence" value="ECO:0007669"/>
    <property type="project" value="UniProtKB-KW"/>
</dbReference>
<keyword evidence="12" id="KW-1185">Reference proteome</keyword>
<keyword evidence="6 8" id="KW-1133">Transmembrane helix</keyword>
<dbReference type="PROSITE" id="PS00211">
    <property type="entry name" value="ABC_TRANSPORTER_1"/>
    <property type="match status" value="1"/>
</dbReference>
<dbReference type="EMBL" id="CP027226">
    <property type="protein sequence ID" value="AVM43163.1"/>
    <property type="molecule type" value="Genomic_DNA"/>
</dbReference>
<dbReference type="Proteomes" id="UP000237947">
    <property type="component" value="Chromosome"/>
</dbReference>
<dbReference type="Gene3D" id="3.40.50.300">
    <property type="entry name" value="P-loop containing nucleotide triphosphate hydrolases"/>
    <property type="match status" value="1"/>
</dbReference>
<dbReference type="SMART" id="SM00382">
    <property type="entry name" value="AAA"/>
    <property type="match status" value="1"/>
</dbReference>
<dbReference type="PANTHER" id="PTHR43394:SF1">
    <property type="entry name" value="ATP-BINDING CASSETTE SUB-FAMILY B MEMBER 10, MITOCHONDRIAL"/>
    <property type="match status" value="1"/>
</dbReference>
<dbReference type="OrthoDB" id="9762778at2"/>
<dbReference type="InterPro" id="IPR011527">
    <property type="entry name" value="ABC1_TM_dom"/>
</dbReference>
<evidence type="ECO:0000259" key="10">
    <source>
        <dbReference type="PROSITE" id="PS50929"/>
    </source>
</evidence>
<feature type="transmembrane region" description="Helical" evidence="8">
    <location>
        <begin position="49"/>
        <end position="67"/>
    </location>
</feature>
<dbReference type="Pfam" id="PF00664">
    <property type="entry name" value="ABC_membrane"/>
    <property type="match status" value="1"/>
</dbReference>
<dbReference type="FunFam" id="3.40.50.300:FF:000287">
    <property type="entry name" value="Multidrug ABC transporter ATP-binding protein"/>
    <property type="match status" value="1"/>
</dbReference>
<keyword evidence="4" id="KW-0547">Nucleotide-binding</keyword>
<dbReference type="SUPFAM" id="SSF90123">
    <property type="entry name" value="ABC transporter transmembrane region"/>
    <property type="match status" value="1"/>
</dbReference>
<feature type="domain" description="ABC transporter" evidence="9">
    <location>
        <begin position="370"/>
        <end position="604"/>
    </location>
</feature>
<evidence type="ECO:0000313" key="12">
    <source>
        <dbReference type="Proteomes" id="UP000237947"/>
    </source>
</evidence>
<dbReference type="PROSITE" id="PS50929">
    <property type="entry name" value="ABC_TM1F"/>
    <property type="match status" value="1"/>
</dbReference>
<evidence type="ECO:0000256" key="4">
    <source>
        <dbReference type="ARBA" id="ARBA00022741"/>
    </source>
</evidence>
<protein>
    <submittedName>
        <fullName evidence="11">ABC transporter</fullName>
    </submittedName>
</protein>
<evidence type="ECO:0000259" key="9">
    <source>
        <dbReference type="PROSITE" id="PS50893"/>
    </source>
</evidence>
<name>A0A2S0KQ59_9FIRM</name>
<evidence type="ECO:0000256" key="8">
    <source>
        <dbReference type="SAM" id="Phobius"/>
    </source>
</evidence>
<dbReference type="PROSITE" id="PS50893">
    <property type="entry name" value="ABC_TRANSPORTER_2"/>
    <property type="match status" value="1"/>
</dbReference>
<dbReference type="GO" id="GO:0016887">
    <property type="term" value="F:ATP hydrolysis activity"/>
    <property type="evidence" value="ECO:0007669"/>
    <property type="project" value="InterPro"/>
</dbReference>
<dbReference type="InterPro" id="IPR003439">
    <property type="entry name" value="ABC_transporter-like_ATP-bd"/>
</dbReference>
<gene>
    <name evidence="11" type="ORF">C5Q98_07245</name>
</gene>
<feature type="domain" description="ABC transmembrane type-1" evidence="10">
    <location>
        <begin position="51"/>
        <end position="336"/>
    </location>
</feature>
<dbReference type="InterPro" id="IPR017871">
    <property type="entry name" value="ABC_transporter-like_CS"/>
</dbReference>
<proteinExistence type="predicted"/>
<dbReference type="InterPro" id="IPR027417">
    <property type="entry name" value="P-loop_NTPase"/>
</dbReference>
<dbReference type="Pfam" id="PF00005">
    <property type="entry name" value="ABC_tran"/>
    <property type="match status" value="1"/>
</dbReference>
<evidence type="ECO:0000313" key="11">
    <source>
        <dbReference type="EMBL" id="AVM43163.1"/>
    </source>
</evidence>
<keyword evidence="5" id="KW-0067">ATP-binding</keyword>
<organism evidence="11 12">
    <name type="scientific">Fastidiosipila sanguinis</name>
    <dbReference type="NCBI Taxonomy" id="236753"/>
    <lineage>
        <taxon>Bacteria</taxon>
        <taxon>Bacillati</taxon>
        <taxon>Bacillota</taxon>
        <taxon>Clostridia</taxon>
        <taxon>Eubacteriales</taxon>
        <taxon>Oscillospiraceae</taxon>
        <taxon>Fastidiosipila</taxon>
    </lineage>
</organism>
<evidence type="ECO:0000256" key="3">
    <source>
        <dbReference type="ARBA" id="ARBA00022692"/>
    </source>
</evidence>
<dbReference type="CDD" id="cd03254">
    <property type="entry name" value="ABCC_Glucan_exporter_like"/>
    <property type="match status" value="1"/>
</dbReference>
<dbReference type="GO" id="GO:0015421">
    <property type="term" value="F:ABC-type oligopeptide transporter activity"/>
    <property type="evidence" value="ECO:0007669"/>
    <property type="project" value="TreeGrafter"/>
</dbReference>
<dbReference type="GO" id="GO:0005886">
    <property type="term" value="C:plasma membrane"/>
    <property type="evidence" value="ECO:0007669"/>
    <property type="project" value="UniProtKB-SubCell"/>
</dbReference>
<reference evidence="12" key="1">
    <citation type="submission" date="2018-02" db="EMBL/GenBank/DDBJ databases">
        <authorList>
            <person name="Holder M.E."/>
            <person name="Ajami N.J."/>
            <person name="Petrosino J.F."/>
        </authorList>
    </citation>
    <scope>NUCLEOTIDE SEQUENCE [LARGE SCALE GENOMIC DNA]</scope>
    <source>
        <strain evidence="12">CCUG 47711</strain>
    </source>
</reference>
<dbReference type="InterPro" id="IPR036640">
    <property type="entry name" value="ABC1_TM_sf"/>
</dbReference>
<evidence type="ECO:0000256" key="1">
    <source>
        <dbReference type="ARBA" id="ARBA00004651"/>
    </source>
</evidence>
<keyword evidence="7 8" id="KW-0472">Membrane</keyword>
<feature type="transmembrane region" description="Helical" evidence="8">
    <location>
        <begin position="287"/>
        <end position="316"/>
    </location>
</feature>
<evidence type="ECO:0000256" key="2">
    <source>
        <dbReference type="ARBA" id="ARBA00022448"/>
    </source>
</evidence>
<sequence length="609" mass="67597">MFKPKDDIEIKPATEPLLTPPERNRDNKPKDYGKVFTGLGRYVSGAWKGYLLAFLLIIVTNILQVFGPRLSGLAIDAIGIKPSDVDMSAVLKFTGTMMLIYILSALTSIIFSKVLIRTVQRTIGKMRQDTFNKIVELPLSYIDTHQAGDLVSRISYDLGLVSQALSFDIMRILGSFITVVGSFIMMLRMSPQLSIIFVILLPIIIGFTIYRRMVTRPLFRLRSKELGRMNAYVEETLSGQKTISAYGKEQFFIDNFDEVNNSSIDAYYRADYQGAFNGPSVSFMSNIALALVSLFGSLAVLDGQFTIGSLSAFVLYSRSFSEPINQIAMIFQDLQSAASAAERVFTLLDEDSEPEDKPDAIELTDVKGKVEFRNVSFSYIPGVPVLENVNFVAEAGSLTAIVGPTGAGKTTIVNLLMRFYDPQEGEILVDDINIKDITRKSLRRAFAMVLQDTWLFSGTIKENIAYGESDVDMEKIEAVAEAAHISGFIEEQAEKYDSVVSDSASNLSQGQKQLLTIARAMLLDAPMLILDEATSNVDSKTELQIQDAMNRLIEGRTSFVIAHRLSTIQNADEILVINAGKIQEQGTHDELLEKDEGIYKNLYDSQFQG</sequence>
<feature type="transmembrane region" description="Helical" evidence="8">
    <location>
        <begin position="193"/>
        <end position="210"/>
    </location>
</feature>
<dbReference type="InterPro" id="IPR003593">
    <property type="entry name" value="AAA+_ATPase"/>
</dbReference>
<feature type="transmembrane region" description="Helical" evidence="8">
    <location>
        <begin position="98"/>
        <end position="116"/>
    </location>
</feature>
<dbReference type="KEGG" id="fsa:C5Q98_07245"/>
<accession>A0A2S0KQ59</accession>
<evidence type="ECO:0000256" key="7">
    <source>
        <dbReference type="ARBA" id="ARBA00023136"/>
    </source>
</evidence>
<keyword evidence="3 8" id="KW-0812">Transmembrane</keyword>
<dbReference type="Gene3D" id="1.20.1560.10">
    <property type="entry name" value="ABC transporter type 1, transmembrane domain"/>
    <property type="match status" value="1"/>
</dbReference>
<keyword evidence="2" id="KW-0813">Transport</keyword>
<dbReference type="SUPFAM" id="SSF52540">
    <property type="entry name" value="P-loop containing nucleoside triphosphate hydrolases"/>
    <property type="match status" value="1"/>
</dbReference>